<gene>
    <name evidence="1" type="ORF">CEXT_481231</name>
</gene>
<comment type="caution">
    <text evidence="1">The sequence shown here is derived from an EMBL/GenBank/DDBJ whole genome shotgun (WGS) entry which is preliminary data.</text>
</comment>
<proteinExistence type="predicted"/>
<accession>A0AAV4MB19</accession>
<name>A0AAV4MB19_CAEEX</name>
<sequence>MTKKAPSFFLFLFPAAYNQVARVITRGGPSDSRLACQFDLEPLVSKEIKGCVEGKLIAKSLLQVLGWPIFSDVYPSFSENIYLF</sequence>
<organism evidence="1 2">
    <name type="scientific">Caerostris extrusa</name>
    <name type="common">Bark spider</name>
    <name type="synonym">Caerostris bankana</name>
    <dbReference type="NCBI Taxonomy" id="172846"/>
    <lineage>
        <taxon>Eukaryota</taxon>
        <taxon>Metazoa</taxon>
        <taxon>Ecdysozoa</taxon>
        <taxon>Arthropoda</taxon>
        <taxon>Chelicerata</taxon>
        <taxon>Arachnida</taxon>
        <taxon>Araneae</taxon>
        <taxon>Araneomorphae</taxon>
        <taxon>Entelegynae</taxon>
        <taxon>Araneoidea</taxon>
        <taxon>Araneidae</taxon>
        <taxon>Caerostris</taxon>
    </lineage>
</organism>
<evidence type="ECO:0000313" key="1">
    <source>
        <dbReference type="EMBL" id="GIX69050.1"/>
    </source>
</evidence>
<evidence type="ECO:0008006" key="3">
    <source>
        <dbReference type="Google" id="ProtNLM"/>
    </source>
</evidence>
<dbReference type="EMBL" id="BPLR01002015">
    <property type="protein sequence ID" value="GIX69050.1"/>
    <property type="molecule type" value="Genomic_DNA"/>
</dbReference>
<evidence type="ECO:0000313" key="2">
    <source>
        <dbReference type="Proteomes" id="UP001054945"/>
    </source>
</evidence>
<dbReference type="Proteomes" id="UP001054945">
    <property type="component" value="Unassembled WGS sequence"/>
</dbReference>
<reference evidence="1 2" key="1">
    <citation type="submission" date="2021-06" db="EMBL/GenBank/DDBJ databases">
        <title>Caerostris extrusa draft genome.</title>
        <authorList>
            <person name="Kono N."/>
            <person name="Arakawa K."/>
        </authorList>
    </citation>
    <scope>NUCLEOTIDE SEQUENCE [LARGE SCALE GENOMIC DNA]</scope>
</reference>
<keyword evidence="2" id="KW-1185">Reference proteome</keyword>
<protein>
    <recommendedName>
        <fullName evidence="3">Secreted protein</fullName>
    </recommendedName>
</protein>
<dbReference type="AlphaFoldDB" id="A0AAV4MB19"/>